<evidence type="ECO:0000256" key="1">
    <source>
        <dbReference type="ARBA" id="ARBA00001946"/>
    </source>
</evidence>
<evidence type="ECO:0000256" key="6">
    <source>
        <dbReference type="ARBA" id="ARBA00038887"/>
    </source>
</evidence>
<dbReference type="InterPro" id="IPR043129">
    <property type="entry name" value="ATPase_NBD"/>
</dbReference>
<evidence type="ECO:0000256" key="2">
    <source>
        <dbReference type="ARBA" id="ARBA00006479"/>
    </source>
</evidence>
<evidence type="ECO:0000256" key="5">
    <source>
        <dbReference type="ARBA" id="ARBA00022842"/>
    </source>
</evidence>
<gene>
    <name evidence="8" type="ORF">ATY41_10055</name>
</gene>
<dbReference type="InterPro" id="IPR000600">
    <property type="entry name" value="ROK"/>
</dbReference>
<evidence type="ECO:0000256" key="4">
    <source>
        <dbReference type="ARBA" id="ARBA00022833"/>
    </source>
</evidence>
<dbReference type="AlphaFoldDB" id="A0A1E2SKX2"/>
<dbReference type="GO" id="GO:0046872">
    <property type="term" value="F:metal ion binding"/>
    <property type="evidence" value="ECO:0007669"/>
    <property type="project" value="UniProtKB-KW"/>
</dbReference>
<dbReference type="RefSeq" id="WP_011185234.1">
    <property type="nucleotide sequence ID" value="NZ_LNZG01000013.1"/>
</dbReference>
<dbReference type="EC" id="2.7.1.4" evidence="6"/>
<evidence type="ECO:0000313" key="8">
    <source>
        <dbReference type="EMBL" id="ODA90324.1"/>
    </source>
</evidence>
<comment type="similarity">
    <text evidence="2">Belongs to the ROK (NagC/XylR) family.</text>
</comment>
<dbReference type="PANTHER" id="PTHR42742">
    <property type="entry name" value="TRANSCRIPTIONAL REPRESSOR MPRA"/>
    <property type="match status" value="1"/>
</dbReference>
<dbReference type="InterPro" id="IPR051804">
    <property type="entry name" value="Carb_Metab_Reg_Kinase/Isom"/>
</dbReference>
<dbReference type="GO" id="GO:0008865">
    <property type="term" value="F:fructokinase activity"/>
    <property type="evidence" value="ECO:0007669"/>
    <property type="project" value="UniProtKB-EC"/>
</dbReference>
<dbReference type="PANTHER" id="PTHR42742:SF3">
    <property type="entry name" value="FRUCTOKINASE"/>
    <property type="match status" value="1"/>
</dbReference>
<name>A0A1E2SKX2_LEIXY</name>
<evidence type="ECO:0000313" key="9">
    <source>
        <dbReference type="Proteomes" id="UP000094426"/>
    </source>
</evidence>
<dbReference type="EMBL" id="LNZG01000013">
    <property type="protein sequence ID" value="ODA90324.1"/>
    <property type="molecule type" value="Genomic_DNA"/>
</dbReference>
<dbReference type="Gene3D" id="3.30.420.40">
    <property type="match status" value="2"/>
</dbReference>
<evidence type="ECO:0000256" key="3">
    <source>
        <dbReference type="ARBA" id="ARBA00022723"/>
    </source>
</evidence>
<organism evidence="8 9">
    <name type="scientific">Leifsonia xyli subsp. xyli</name>
    <dbReference type="NCBI Taxonomy" id="59736"/>
    <lineage>
        <taxon>Bacteria</taxon>
        <taxon>Bacillati</taxon>
        <taxon>Actinomycetota</taxon>
        <taxon>Actinomycetes</taxon>
        <taxon>Micrococcales</taxon>
        <taxon>Microbacteriaceae</taxon>
        <taxon>Leifsonia</taxon>
    </lineage>
</organism>
<dbReference type="PROSITE" id="PS01125">
    <property type="entry name" value="ROK"/>
    <property type="match status" value="1"/>
</dbReference>
<protein>
    <recommendedName>
        <fullName evidence="6">fructokinase</fullName>
        <ecNumber evidence="6">2.7.1.4</ecNumber>
    </recommendedName>
</protein>
<keyword evidence="3" id="KW-0479">Metal-binding</keyword>
<evidence type="ECO:0000256" key="7">
    <source>
        <dbReference type="ARBA" id="ARBA00048451"/>
    </source>
</evidence>
<reference evidence="8 9" key="1">
    <citation type="submission" date="2015-11" db="EMBL/GenBank/DDBJ databases">
        <authorList>
            <person name="Zhang Y."/>
            <person name="Guo Z."/>
        </authorList>
    </citation>
    <scope>NUCLEOTIDE SEQUENCE [LARGE SCALE GENOMIC DNA]</scope>
    <source>
        <strain evidence="9">gdw1</strain>
    </source>
</reference>
<dbReference type="Pfam" id="PF00480">
    <property type="entry name" value="ROK"/>
    <property type="match status" value="1"/>
</dbReference>
<comment type="caution">
    <text evidence="8">The sequence shown here is derived from an EMBL/GenBank/DDBJ whole genome shotgun (WGS) entry which is preliminary data.</text>
</comment>
<comment type="catalytic activity">
    <reaction evidence="7">
        <text>D-fructose + ATP = D-fructose 6-phosphate + ADP + H(+)</text>
        <dbReference type="Rhea" id="RHEA:16125"/>
        <dbReference type="ChEBI" id="CHEBI:15378"/>
        <dbReference type="ChEBI" id="CHEBI:30616"/>
        <dbReference type="ChEBI" id="CHEBI:37721"/>
        <dbReference type="ChEBI" id="CHEBI:61527"/>
        <dbReference type="ChEBI" id="CHEBI:456216"/>
        <dbReference type="EC" id="2.7.1.4"/>
    </reaction>
</comment>
<dbReference type="CDD" id="cd24067">
    <property type="entry name" value="ASKHA_NBD_ROK_BsFRK-like"/>
    <property type="match status" value="1"/>
</dbReference>
<sequence>MIAGIETGGTKIVCGVAERGNPAEPAQTRRFPTTTPGETLGRIADFLREVGPVEAVGVASFGPVDADPSSSRFGWVTSTPKPGWADTDVLGAVRSAANAPVAFVSDVTGAAIGEFRAGAGQGARNLGYTTIGTGVGVGLILDGRPVTGNGWPELGHLLVRRHPADRFAGNCPYHGDCLEGLTAGPAVSARWGADASSFSTDLRDEAFDILAYYIAQLAVTTVFTLGLDRMVLGGGVMLAPGLLERTRPALSAIAGGYGPPQLASGDPRDLLVAPALECASGLVGALSLAADLVA</sequence>
<keyword evidence="4" id="KW-0862">Zinc</keyword>
<dbReference type="Proteomes" id="UP000094426">
    <property type="component" value="Unassembled WGS sequence"/>
</dbReference>
<keyword evidence="5" id="KW-0460">Magnesium</keyword>
<dbReference type="InterPro" id="IPR049874">
    <property type="entry name" value="ROK_cs"/>
</dbReference>
<accession>A0A1E2SKX2</accession>
<dbReference type="SUPFAM" id="SSF53067">
    <property type="entry name" value="Actin-like ATPase domain"/>
    <property type="match status" value="1"/>
</dbReference>
<comment type="cofactor">
    <cofactor evidence="1">
        <name>Mg(2+)</name>
        <dbReference type="ChEBI" id="CHEBI:18420"/>
    </cofactor>
</comment>
<proteinExistence type="inferred from homology"/>
<dbReference type="OMA" id="DIQAYYI"/>